<feature type="region of interest" description="Disordered" evidence="10">
    <location>
        <begin position="92"/>
        <end position="120"/>
    </location>
</feature>
<evidence type="ECO:0000256" key="3">
    <source>
        <dbReference type="ARBA" id="ARBA00022741"/>
    </source>
</evidence>
<feature type="compositionally biased region" description="Polar residues" evidence="10">
    <location>
        <begin position="204"/>
        <end position="214"/>
    </location>
</feature>
<evidence type="ECO:0000256" key="8">
    <source>
        <dbReference type="ARBA" id="ARBA00038871"/>
    </source>
</evidence>
<dbReference type="Proteomes" id="UP000823405">
    <property type="component" value="Unassembled WGS sequence"/>
</dbReference>
<dbReference type="EMBL" id="JAAAIN010000682">
    <property type="protein sequence ID" value="KAG0311758.1"/>
    <property type="molecule type" value="Genomic_DNA"/>
</dbReference>
<dbReference type="Gene3D" id="3.40.50.300">
    <property type="entry name" value="P-loop containing nucleotide triphosphate hydrolases"/>
    <property type="match status" value="1"/>
</dbReference>
<dbReference type="FunFam" id="3.40.50.300:FF:000093">
    <property type="entry name" value="Fidgetin-like 1"/>
    <property type="match status" value="1"/>
</dbReference>
<dbReference type="InterPro" id="IPR036181">
    <property type="entry name" value="MIT_dom_sf"/>
</dbReference>
<dbReference type="GO" id="GO:0016887">
    <property type="term" value="F:ATP hydrolysis activity"/>
    <property type="evidence" value="ECO:0007669"/>
    <property type="project" value="InterPro"/>
</dbReference>
<evidence type="ECO:0000256" key="6">
    <source>
        <dbReference type="ARBA" id="ARBA00023235"/>
    </source>
</evidence>
<keyword evidence="13" id="KW-1185">Reference proteome</keyword>
<dbReference type="Gene3D" id="1.10.8.60">
    <property type="match status" value="1"/>
</dbReference>
<feature type="region of interest" description="Disordered" evidence="10">
    <location>
        <begin position="142"/>
        <end position="251"/>
    </location>
</feature>
<evidence type="ECO:0000313" key="13">
    <source>
        <dbReference type="Proteomes" id="UP000823405"/>
    </source>
</evidence>
<dbReference type="AlphaFoldDB" id="A0A9P6UMW6"/>
<keyword evidence="4 9" id="KW-0067">ATP-binding</keyword>
<feature type="compositionally biased region" description="Polar residues" evidence="10">
    <location>
        <begin position="163"/>
        <end position="172"/>
    </location>
</feature>
<evidence type="ECO:0000259" key="11">
    <source>
        <dbReference type="SMART" id="SM00382"/>
    </source>
</evidence>
<dbReference type="SMART" id="SM00382">
    <property type="entry name" value="AAA"/>
    <property type="match status" value="1"/>
</dbReference>
<dbReference type="PANTHER" id="PTHR23074:SF86">
    <property type="entry name" value="SPASTIN"/>
    <property type="match status" value="1"/>
</dbReference>
<dbReference type="SUPFAM" id="SSF116846">
    <property type="entry name" value="MIT domain"/>
    <property type="match status" value="1"/>
</dbReference>
<reference evidence="12" key="1">
    <citation type="journal article" date="2020" name="Fungal Divers.">
        <title>Resolving the Mortierellaceae phylogeny through synthesis of multi-gene phylogenetics and phylogenomics.</title>
        <authorList>
            <person name="Vandepol N."/>
            <person name="Liber J."/>
            <person name="Desiro A."/>
            <person name="Na H."/>
            <person name="Kennedy M."/>
            <person name="Barry K."/>
            <person name="Grigoriev I.V."/>
            <person name="Miller A.N."/>
            <person name="O'Donnell K."/>
            <person name="Stajich J.E."/>
            <person name="Bonito G."/>
        </authorList>
    </citation>
    <scope>NUCLEOTIDE SEQUENCE</scope>
    <source>
        <strain evidence="12">NVP60</strain>
    </source>
</reference>
<dbReference type="PANTHER" id="PTHR23074">
    <property type="entry name" value="AAA DOMAIN-CONTAINING"/>
    <property type="match status" value="1"/>
</dbReference>
<keyword evidence="2" id="KW-0493">Microtubule</keyword>
<keyword evidence="6" id="KW-0413">Isomerase</keyword>
<dbReference type="InterPro" id="IPR050304">
    <property type="entry name" value="MT-severing_AAA_ATPase"/>
</dbReference>
<dbReference type="GO" id="GO:0008568">
    <property type="term" value="F:microtubule severing ATPase activity"/>
    <property type="evidence" value="ECO:0007669"/>
    <property type="project" value="UniProtKB-EC"/>
</dbReference>
<evidence type="ECO:0000256" key="1">
    <source>
        <dbReference type="ARBA" id="ARBA00006914"/>
    </source>
</evidence>
<evidence type="ECO:0000256" key="4">
    <source>
        <dbReference type="ARBA" id="ARBA00022840"/>
    </source>
</evidence>
<protein>
    <recommendedName>
        <fullName evidence="8">microtubule-severing ATPase</fullName>
        <ecNumber evidence="8">5.6.1.1</ecNumber>
    </recommendedName>
</protein>
<dbReference type="InterPro" id="IPR027417">
    <property type="entry name" value="P-loop_NTPase"/>
</dbReference>
<dbReference type="EC" id="5.6.1.1" evidence="8"/>
<dbReference type="InterPro" id="IPR003959">
    <property type="entry name" value="ATPase_AAA_core"/>
</dbReference>
<name>A0A9P6UMW6_9FUNG</name>
<dbReference type="PROSITE" id="PS00674">
    <property type="entry name" value="AAA"/>
    <property type="match status" value="1"/>
</dbReference>
<dbReference type="FunFam" id="1.10.8.60:FF:000022">
    <property type="entry name" value="Fidgetin like 1"/>
    <property type="match status" value="1"/>
</dbReference>
<organism evidence="12 13">
    <name type="scientific">Linnemannia gamsii</name>
    <dbReference type="NCBI Taxonomy" id="64522"/>
    <lineage>
        <taxon>Eukaryota</taxon>
        <taxon>Fungi</taxon>
        <taxon>Fungi incertae sedis</taxon>
        <taxon>Mucoromycota</taxon>
        <taxon>Mortierellomycotina</taxon>
        <taxon>Mortierellomycetes</taxon>
        <taxon>Mortierellales</taxon>
        <taxon>Mortierellaceae</taxon>
        <taxon>Linnemannia</taxon>
    </lineage>
</organism>
<evidence type="ECO:0000256" key="9">
    <source>
        <dbReference type="RuleBase" id="RU003651"/>
    </source>
</evidence>
<dbReference type="OrthoDB" id="10251136at2759"/>
<evidence type="ECO:0000256" key="10">
    <source>
        <dbReference type="SAM" id="MobiDB-lite"/>
    </source>
</evidence>
<dbReference type="InterPro" id="IPR041569">
    <property type="entry name" value="AAA_lid_3"/>
</dbReference>
<dbReference type="InterPro" id="IPR003593">
    <property type="entry name" value="AAA+_ATPase"/>
</dbReference>
<feature type="domain" description="AAA+ ATPase" evidence="11">
    <location>
        <begin position="337"/>
        <end position="473"/>
    </location>
</feature>
<evidence type="ECO:0000256" key="5">
    <source>
        <dbReference type="ARBA" id="ARBA00023136"/>
    </source>
</evidence>
<dbReference type="InterPro" id="IPR015415">
    <property type="entry name" value="Spast_Vps4_C"/>
</dbReference>
<evidence type="ECO:0000256" key="2">
    <source>
        <dbReference type="ARBA" id="ARBA00022701"/>
    </source>
</evidence>
<sequence length="579" mass="62081">MSRQQPHAAPTATLNTQALKLQKIKHNEAYHYINSALDDDSKSDYNKALDKYRLGIQALKDALKIRYVTDAEFRESEILGPKMRQNLQAVESRVEELSQRMNQSGGGDGARTASSTTSASSGQSFFSAAVSSAIQAVGSVISGGGSSPSTERQPTAPVPTPIFGSSPTSARSKTTRHHSSDEPVFNVVSASKPFTPTPYKRSHPTNGSIGNATSPGGAGGLGNRPAVSVTHPRTTTTRPGMITGGRRRPAGTAAGVGGGTIAGSGQNSVLAETKNKISRLKNIDSKLANMILNEVMIDGATVTWDDIAGLSFAKQALKEIVILPALRPELFTGLRAPAKGVLLFGPPGTGKTMLAKAVAQESKATFFSISASSLTSKFVGESEKLVRTLFAIAHELQPSVIFIDEVDSILTERSESEHEASRRLKTEFLLQFDGAGSNPADRVLVMGATNRPQELDEAARRRFVKRIYIPLPEAETRRNLLTKLLSGQDYRLSSGEMQTLVRQTEGYSGSDLTALAQDAALGPLRSLGETLLDTPADQVRPIQYQDFVQALQTIRPSVSPQSLMAFEEWNREYGAGIRG</sequence>
<dbReference type="GO" id="GO:0005524">
    <property type="term" value="F:ATP binding"/>
    <property type="evidence" value="ECO:0007669"/>
    <property type="project" value="UniProtKB-KW"/>
</dbReference>
<comment type="caution">
    <text evidence="12">The sequence shown here is derived from an EMBL/GenBank/DDBJ whole genome shotgun (WGS) entry which is preliminary data.</text>
</comment>
<dbReference type="InterPro" id="IPR003960">
    <property type="entry name" value="ATPase_AAA_CS"/>
</dbReference>
<dbReference type="GO" id="GO:0005874">
    <property type="term" value="C:microtubule"/>
    <property type="evidence" value="ECO:0007669"/>
    <property type="project" value="UniProtKB-KW"/>
</dbReference>
<dbReference type="Pfam" id="PF17862">
    <property type="entry name" value="AAA_lid_3"/>
    <property type="match status" value="1"/>
</dbReference>
<dbReference type="SUPFAM" id="SSF52540">
    <property type="entry name" value="P-loop containing nucleoside triphosphate hydrolases"/>
    <property type="match status" value="1"/>
</dbReference>
<evidence type="ECO:0000256" key="7">
    <source>
        <dbReference type="ARBA" id="ARBA00036378"/>
    </source>
</evidence>
<evidence type="ECO:0000313" key="12">
    <source>
        <dbReference type="EMBL" id="KAG0311758.1"/>
    </source>
</evidence>
<comment type="similarity">
    <text evidence="1 9">Belongs to the AAA ATPase family.</text>
</comment>
<accession>A0A9P6UMW6</accession>
<dbReference type="Pfam" id="PF09336">
    <property type="entry name" value="Vps4_C"/>
    <property type="match status" value="1"/>
</dbReference>
<proteinExistence type="inferred from homology"/>
<dbReference type="Pfam" id="PF00004">
    <property type="entry name" value="AAA"/>
    <property type="match status" value="1"/>
</dbReference>
<keyword evidence="5" id="KW-0472">Membrane</keyword>
<keyword evidence="3 9" id="KW-0547">Nucleotide-binding</keyword>
<gene>
    <name evidence="12" type="ORF">BGZ97_011661</name>
</gene>
<dbReference type="Gene3D" id="1.20.58.80">
    <property type="entry name" value="Phosphotransferase system, lactose/cellobiose-type IIA subunit"/>
    <property type="match status" value="1"/>
</dbReference>
<comment type="catalytic activity">
    <reaction evidence="7">
        <text>n ATP + n H2O + a microtubule = n ADP + n phosphate + (n+1) alpha/beta tubulin heterodimers.</text>
        <dbReference type="EC" id="5.6.1.1"/>
    </reaction>
</comment>